<keyword evidence="3" id="KW-1185">Reference proteome</keyword>
<dbReference type="OrthoDB" id="7604726at2759"/>
<name>E2AGT5_CAMFO</name>
<organism evidence="3">
    <name type="scientific">Camponotus floridanus</name>
    <name type="common">Florida carpenter ant</name>
    <dbReference type="NCBI Taxonomy" id="104421"/>
    <lineage>
        <taxon>Eukaryota</taxon>
        <taxon>Metazoa</taxon>
        <taxon>Ecdysozoa</taxon>
        <taxon>Arthropoda</taxon>
        <taxon>Hexapoda</taxon>
        <taxon>Insecta</taxon>
        <taxon>Pterygota</taxon>
        <taxon>Neoptera</taxon>
        <taxon>Endopterygota</taxon>
        <taxon>Hymenoptera</taxon>
        <taxon>Apocrita</taxon>
        <taxon>Aculeata</taxon>
        <taxon>Formicoidea</taxon>
        <taxon>Formicidae</taxon>
        <taxon>Formicinae</taxon>
        <taxon>Camponotus</taxon>
    </lineage>
</organism>
<feature type="transmembrane region" description="Helical" evidence="1">
    <location>
        <begin position="119"/>
        <end position="138"/>
    </location>
</feature>
<feature type="non-terminal residue" evidence="2">
    <location>
        <position position="1"/>
    </location>
</feature>
<evidence type="ECO:0000256" key="1">
    <source>
        <dbReference type="SAM" id="Phobius"/>
    </source>
</evidence>
<proteinExistence type="predicted"/>
<accession>E2AGT5</accession>
<gene>
    <name evidence="2" type="ORF">EAG_04810</name>
</gene>
<reference evidence="2 3" key="1">
    <citation type="journal article" date="2010" name="Science">
        <title>Genomic comparison of the ants Camponotus floridanus and Harpegnathos saltator.</title>
        <authorList>
            <person name="Bonasio R."/>
            <person name="Zhang G."/>
            <person name="Ye C."/>
            <person name="Mutti N.S."/>
            <person name="Fang X."/>
            <person name="Qin N."/>
            <person name="Donahue G."/>
            <person name="Yang P."/>
            <person name="Li Q."/>
            <person name="Li C."/>
            <person name="Zhang P."/>
            <person name="Huang Z."/>
            <person name="Berger S.L."/>
            <person name="Reinberg D."/>
            <person name="Wang J."/>
            <person name="Liebig J."/>
        </authorList>
    </citation>
    <scope>NUCLEOTIDE SEQUENCE [LARGE SCALE GENOMIC DNA]</scope>
    <source>
        <strain evidence="3">C129</strain>
    </source>
</reference>
<evidence type="ECO:0000313" key="3">
    <source>
        <dbReference type="Proteomes" id="UP000000311"/>
    </source>
</evidence>
<dbReference type="OMA" id="WENIINV"/>
<feature type="transmembrane region" description="Helical" evidence="1">
    <location>
        <begin position="63"/>
        <end position="81"/>
    </location>
</feature>
<feature type="transmembrane region" description="Helical" evidence="1">
    <location>
        <begin position="28"/>
        <end position="51"/>
    </location>
</feature>
<dbReference type="EMBL" id="GL439408">
    <property type="protein sequence ID" value="EFN67348.1"/>
    <property type="molecule type" value="Genomic_DNA"/>
</dbReference>
<evidence type="ECO:0000313" key="2">
    <source>
        <dbReference type="EMBL" id="EFN67348.1"/>
    </source>
</evidence>
<keyword evidence="1" id="KW-1133">Transmembrane helix</keyword>
<protein>
    <submittedName>
        <fullName evidence="2">Uncharacterized protein</fullName>
    </submittedName>
</protein>
<feature type="non-terminal residue" evidence="2">
    <location>
        <position position="140"/>
    </location>
</feature>
<sequence length="140" mass="16517">QPTRNIMRALGVWPSNDRERSMRLQACNFLLICISYTFLSCDLIPGILFWLMEKSTRIRLQTIPLLLYDIMSVSQYGIFIFRRDQLKRCLKHIEEDWENIINVDMRNIMLKSAKMGKRLATICGIFMYTGAFTFRTILPL</sequence>
<dbReference type="Proteomes" id="UP000000311">
    <property type="component" value="Unassembled WGS sequence"/>
</dbReference>
<dbReference type="AlphaFoldDB" id="E2AGT5"/>
<keyword evidence="1" id="KW-0812">Transmembrane</keyword>
<dbReference type="InParanoid" id="E2AGT5"/>
<keyword evidence="1" id="KW-0472">Membrane</keyword>